<keyword evidence="5" id="KW-1185">Reference proteome</keyword>
<dbReference type="GO" id="GO:0008422">
    <property type="term" value="F:beta-glucosidase activity"/>
    <property type="evidence" value="ECO:0007669"/>
    <property type="project" value="TreeGrafter"/>
</dbReference>
<dbReference type="Proteomes" id="UP000323597">
    <property type="component" value="Chromosome A13"/>
</dbReference>
<keyword evidence="3" id="KW-0812">Transmembrane</keyword>
<reference evidence="4 5" key="1">
    <citation type="submission" date="2019-07" db="EMBL/GenBank/DDBJ databases">
        <title>WGS assembly of Gossypium mustelinum.</title>
        <authorList>
            <person name="Chen Z.J."/>
            <person name="Sreedasyam A."/>
            <person name="Ando A."/>
            <person name="Song Q."/>
            <person name="De L."/>
            <person name="Hulse-Kemp A."/>
            <person name="Ding M."/>
            <person name="Ye W."/>
            <person name="Kirkbride R."/>
            <person name="Jenkins J."/>
            <person name="Plott C."/>
            <person name="Lovell J."/>
            <person name="Lin Y.-M."/>
            <person name="Vaughn R."/>
            <person name="Liu B."/>
            <person name="Li W."/>
            <person name="Simpson S."/>
            <person name="Scheffler B."/>
            <person name="Saski C."/>
            <person name="Grover C."/>
            <person name="Hu G."/>
            <person name="Conover J."/>
            <person name="Carlson J."/>
            <person name="Shu S."/>
            <person name="Boston L."/>
            <person name="Williams M."/>
            <person name="Peterson D."/>
            <person name="Mcgee K."/>
            <person name="Jones D."/>
            <person name="Wendel J."/>
            <person name="Stelly D."/>
            <person name="Grimwood J."/>
            <person name="Schmutz J."/>
        </authorList>
    </citation>
    <scope>NUCLEOTIDE SEQUENCE [LARGE SCALE GENOMIC DNA]</scope>
    <source>
        <strain evidence="4">1408120.09</strain>
    </source>
</reference>
<dbReference type="PANTHER" id="PTHR10353">
    <property type="entry name" value="GLYCOSYL HYDROLASE"/>
    <property type="match status" value="1"/>
</dbReference>
<proteinExistence type="inferred from homology"/>
<dbReference type="PRINTS" id="PR00131">
    <property type="entry name" value="GLHYDRLASE1"/>
</dbReference>
<dbReference type="Pfam" id="PF00232">
    <property type="entry name" value="Glyco_hydro_1"/>
    <property type="match status" value="1"/>
</dbReference>
<sequence>MDFVSGLPLTPIFFLFYNGYLAALSRAIRKGADVRGYFAWSLMDNFEWAGGYSSTFGLYYVDRLTMNRTPKLSAKWFQHFLANRSSARFNRQRFVNRTPKSGRVRKSKYIVIATTNANATDV</sequence>
<evidence type="ECO:0000313" key="5">
    <source>
        <dbReference type="Proteomes" id="UP000323597"/>
    </source>
</evidence>
<name>A0A5D2WIX1_GOSMU</name>
<gene>
    <name evidence="4" type="ORF">E1A91_A13G166200v1</name>
</gene>
<evidence type="ECO:0000256" key="2">
    <source>
        <dbReference type="RuleBase" id="RU003690"/>
    </source>
</evidence>
<dbReference type="InterPro" id="IPR017853">
    <property type="entry name" value="GH"/>
</dbReference>
<evidence type="ECO:0008006" key="6">
    <source>
        <dbReference type="Google" id="ProtNLM"/>
    </source>
</evidence>
<keyword evidence="3" id="KW-1133">Transmembrane helix</keyword>
<dbReference type="InterPro" id="IPR001360">
    <property type="entry name" value="Glyco_hydro_1"/>
</dbReference>
<comment type="similarity">
    <text evidence="1 2">Belongs to the glycosyl hydrolase 1 family.</text>
</comment>
<dbReference type="Gene3D" id="3.20.20.80">
    <property type="entry name" value="Glycosidases"/>
    <property type="match status" value="1"/>
</dbReference>
<evidence type="ECO:0000313" key="4">
    <source>
        <dbReference type="EMBL" id="TYJ01616.1"/>
    </source>
</evidence>
<evidence type="ECO:0000256" key="1">
    <source>
        <dbReference type="ARBA" id="ARBA00010838"/>
    </source>
</evidence>
<keyword evidence="3" id="KW-0472">Membrane</keyword>
<dbReference type="EMBL" id="CM017648">
    <property type="protein sequence ID" value="TYJ01616.1"/>
    <property type="molecule type" value="Genomic_DNA"/>
</dbReference>
<organism evidence="4 5">
    <name type="scientific">Gossypium mustelinum</name>
    <name type="common">Cotton</name>
    <name type="synonym">Gossypium caicoense</name>
    <dbReference type="NCBI Taxonomy" id="34275"/>
    <lineage>
        <taxon>Eukaryota</taxon>
        <taxon>Viridiplantae</taxon>
        <taxon>Streptophyta</taxon>
        <taxon>Embryophyta</taxon>
        <taxon>Tracheophyta</taxon>
        <taxon>Spermatophyta</taxon>
        <taxon>Magnoliopsida</taxon>
        <taxon>eudicotyledons</taxon>
        <taxon>Gunneridae</taxon>
        <taxon>Pentapetalae</taxon>
        <taxon>rosids</taxon>
        <taxon>malvids</taxon>
        <taxon>Malvales</taxon>
        <taxon>Malvaceae</taxon>
        <taxon>Malvoideae</taxon>
        <taxon>Gossypium</taxon>
    </lineage>
</organism>
<dbReference type="AlphaFoldDB" id="A0A5D2WIX1"/>
<feature type="transmembrane region" description="Helical" evidence="3">
    <location>
        <begin position="6"/>
        <end position="25"/>
    </location>
</feature>
<accession>A0A5D2WIX1</accession>
<dbReference type="SUPFAM" id="SSF51445">
    <property type="entry name" value="(Trans)glycosidases"/>
    <property type="match status" value="1"/>
</dbReference>
<dbReference type="GO" id="GO:0005975">
    <property type="term" value="P:carbohydrate metabolic process"/>
    <property type="evidence" value="ECO:0007669"/>
    <property type="project" value="InterPro"/>
</dbReference>
<protein>
    <recommendedName>
        <fullName evidence="6">Beta-glucosidase</fullName>
    </recommendedName>
</protein>
<dbReference type="PANTHER" id="PTHR10353:SF175">
    <property type="entry name" value="BETA-GLUCOSIDASE 18-LIKE ISOFORM X1"/>
    <property type="match status" value="1"/>
</dbReference>
<evidence type="ECO:0000256" key="3">
    <source>
        <dbReference type="SAM" id="Phobius"/>
    </source>
</evidence>